<feature type="domain" description="CCHC-type" evidence="2">
    <location>
        <begin position="112"/>
        <end position="126"/>
    </location>
</feature>
<accession>A0A3M6VR15</accession>
<dbReference type="OrthoDB" id="127600at2759"/>
<dbReference type="PROSITE" id="PS50158">
    <property type="entry name" value="ZF_CCHC"/>
    <property type="match status" value="1"/>
</dbReference>
<comment type="caution">
    <text evidence="3">The sequence shown here is derived from an EMBL/GenBank/DDBJ whole genome shotgun (WGS) entry which is preliminary data.</text>
</comment>
<keyword evidence="1" id="KW-0479">Metal-binding</keyword>
<protein>
    <recommendedName>
        <fullName evidence="2">CCHC-type domain-containing protein</fullName>
    </recommendedName>
</protein>
<dbReference type="GO" id="GO:0008270">
    <property type="term" value="F:zinc ion binding"/>
    <property type="evidence" value="ECO:0007669"/>
    <property type="project" value="UniProtKB-KW"/>
</dbReference>
<dbReference type="GO" id="GO:0003676">
    <property type="term" value="F:nucleic acid binding"/>
    <property type="evidence" value="ECO:0007669"/>
    <property type="project" value="InterPro"/>
</dbReference>
<evidence type="ECO:0000313" key="3">
    <source>
        <dbReference type="EMBL" id="RMX66820.1"/>
    </source>
</evidence>
<keyword evidence="5" id="KW-1185">Reference proteome</keyword>
<evidence type="ECO:0000256" key="1">
    <source>
        <dbReference type="PROSITE-ProRule" id="PRU00047"/>
    </source>
</evidence>
<keyword evidence="1" id="KW-0862">Zinc</keyword>
<proteinExistence type="predicted"/>
<evidence type="ECO:0000313" key="6">
    <source>
        <dbReference type="Proteomes" id="UP000286097"/>
    </source>
</evidence>
<dbReference type="VEuPathDB" id="FungiDB:DD237_006864"/>
<sequence>MHQPDKGSVRARQLGRDEARSATELEYEVLLHNVTRFTDIGRLSAYFQEHIAAENELEDMDTYTPDSRTSNVWKLTVRMARCPKFLREIVRIIWNGQTIILKHPDIGRRLQCWRCGNLGHTEAKCRYTEAQLHEPGSRVATEQEIAGLEDLAKPFTSFEEMKEVVAKRLLLQ</sequence>
<keyword evidence="1" id="KW-0863">Zinc-finger</keyword>
<dbReference type="EMBL" id="QKXF01000658">
    <property type="protein sequence ID" value="RQM10012.1"/>
    <property type="molecule type" value="Genomic_DNA"/>
</dbReference>
<dbReference type="Proteomes" id="UP000282087">
    <property type="component" value="Unassembled WGS sequence"/>
</dbReference>
<name>A0A3M6VR15_9STRA</name>
<reference evidence="5 6" key="1">
    <citation type="submission" date="2018-06" db="EMBL/GenBank/DDBJ databases">
        <title>Comparative genomics of downy mildews reveals potential adaptations to biotrophy.</title>
        <authorList>
            <person name="Fletcher K."/>
            <person name="Klosterman S.J."/>
            <person name="Derevnina L."/>
            <person name="Martin F."/>
            <person name="Koike S."/>
            <person name="Reyes Chin-Wo S."/>
            <person name="Mou B."/>
            <person name="Michelmore R."/>
        </authorList>
    </citation>
    <scope>NUCLEOTIDE SEQUENCE [LARGE SCALE GENOMIC DNA]</scope>
    <source>
        <strain evidence="4 6">R13</strain>
        <strain evidence="3 5">R14</strain>
    </source>
</reference>
<evidence type="ECO:0000313" key="4">
    <source>
        <dbReference type="EMBL" id="RQM10012.1"/>
    </source>
</evidence>
<evidence type="ECO:0000259" key="2">
    <source>
        <dbReference type="PROSITE" id="PS50158"/>
    </source>
</evidence>
<gene>
    <name evidence="4" type="ORF">DD237_006864</name>
    <name evidence="3" type="ORF">DD238_006517</name>
</gene>
<dbReference type="Proteomes" id="UP000286097">
    <property type="component" value="Unassembled WGS sequence"/>
</dbReference>
<dbReference type="AlphaFoldDB" id="A0A3M6VR15"/>
<organism evidence="3 5">
    <name type="scientific">Peronospora effusa</name>
    <dbReference type="NCBI Taxonomy" id="542832"/>
    <lineage>
        <taxon>Eukaryota</taxon>
        <taxon>Sar</taxon>
        <taxon>Stramenopiles</taxon>
        <taxon>Oomycota</taxon>
        <taxon>Peronosporomycetes</taxon>
        <taxon>Peronosporales</taxon>
        <taxon>Peronosporaceae</taxon>
        <taxon>Peronospora</taxon>
    </lineage>
</organism>
<dbReference type="InterPro" id="IPR001878">
    <property type="entry name" value="Znf_CCHC"/>
</dbReference>
<dbReference type="EMBL" id="QLLG01000186">
    <property type="protein sequence ID" value="RMX66820.1"/>
    <property type="molecule type" value="Genomic_DNA"/>
</dbReference>
<evidence type="ECO:0000313" key="5">
    <source>
        <dbReference type="Proteomes" id="UP000282087"/>
    </source>
</evidence>